<comment type="subcellular location">
    <subcellularLocation>
        <location evidence="1">Nucleus</location>
    </subcellularLocation>
</comment>
<evidence type="ECO:0000256" key="5">
    <source>
        <dbReference type="ARBA" id="ARBA00023242"/>
    </source>
</evidence>
<dbReference type="InterPro" id="IPR036864">
    <property type="entry name" value="Zn2-C6_fun-type_DNA-bd_sf"/>
</dbReference>
<dbReference type="InterPro" id="IPR007219">
    <property type="entry name" value="XnlR_reg_dom"/>
</dbReference>
<dbReference type="SMART" id="SM00906">
    <property type="entry name" value="Fungal_trans"/>
    <property type="match status" value="1"/>
</dbReference>
<feature type="region of interest" description="Disordered" evidence="6">
    <location>
        <begin position="249"/>
        <end position="356"/>
    </location>
</feature>
<dbReference type="GO" id="GO:0006351">
    <property type="term" value="P:DNA-templated transcription"/>
    <property type="evidence" value="ECO:0007669"/>
    <property type="project" value="InterPro"/>
</dbReference>
<proteinExistence type="predicted"/>
<feature type="compositionally biased region" description="Polar residues" evidence="6">
    <location>
        <begin position="510"/>
        <end position="520"/>
    </location>
</feature>
<dbReference type="CDD" id="cd00067">
    <property type="entry name" value="GAL4"/>
    <property type="match status" value="1"/>
</dbReference>
<feature type="region of interest" description="Disordered" evidence="6">
    <location>
        <begin position="702"/>
        <end position="728"/>
    </location>
</feature>
<feature type="region of interest" description="Disordered" evidence="6">
    <location>
        <begin position="28"/>
        <end position="98"/>
    </location>
</feature>
<feature type="compositionally biased region" description="Low complexity" evidence="6">
    <location>
        <begin position="472"/>
        <end position="484"/>
    </location>
</feature>
<dbReference type="PANTHER" id="PTHR47338:SF5">
    <property type="entry name" value="ZN(II)2CYS6 TRANSCRIPTION FACTOR (EUROFUNG)"/>
    <property type="match status" value="1"/>
</dbReference>
<dbReference type="GO" id="GO:0008270">
    <property type="term" value="F:zinc ion binding"/>
    <property type="evidence" value="ECO:0007669"/>
    <property type="project" value="InterPro"/>
</dbReference>
<feature type="compositionally biased region" description="Polar residues" evidence="6">
    <location>
        <begin position="904"/>
        <end position="924"/>
    </location>
</feature>
<dbReference type="InterPro" id="IPR001138">
    <property type="entry name" value="Zn2Cys6_DnaBD"/>
</dbReference>
<keyword evidence="2" id="KW-0479">Metal-binding</keyword>
<dbReference type="Pfam" id="PF04082">
    <property type="entry name" value="Fungal_trans"/>
    <property type="match status" value="1"/>
</dbReference>
<feature type="region of interest" description="Disordered" evidence="6">
    <location>
        <begin position="119"/>
        <end position="167"/>
    </location>
</feature>
<feature type="domain" description="Zn(2)-C6 fungal-type" evidence="7">
    <location>
        <begin position="171"/>
        <end position="200"/>
    </location>
</feature>
<evidence type="ECO:0000313" key="9">
    <source>
        <dbReference type="Proteomes" id="UP000070544"/>
    </source>
</evidence>
<dbReference type="InterPro" id="IPR050815">
    <property type="entry name" value="TF_fung"/>
</dbReference>
<dbReference type="Pfam" id="PF00172">
    <property type="entry name" value="Zn_clus"/>
    <property type="match status" value="1"/>
</dbReference>
<dbReference type="SUPFAM" id="SSF57701">
    <property type="entry name" value="Zn2/Cys6 DNA-binding domain"/>
    <property type="match status" value="1"/>
</dbReference>
<dbReference type="Gene3D" id="4.10.240.10">
    <property type="entry name" value="Zn(2)-C6 fungal-type DNA-binding domain"/>
    <property type="match status" value="1"/>
</dbReference>
<feature type="region of interest" description="Disordered" evidence="6">
    <location>
        <begin position="465"/>
        <end position="521"/>
    </location>
</feature>
<evidence type="ECO:0000259" key="7">
    <source>
        <dbReference type="PROSITE" id="PS50048"/>
    </source>
</evidence>
<dbReference type="GO" id="GO:0005634">
    <property type="term" value="C:nucleus"/>
    <property type="evidence" value="ECO:0007669"/>
    <property type="project" value="UniProtKB-SubCell"/>
</dbReference>
<gene>
    <name evidence="8" type="ORF">M427DRAFT_55790</name>
</gene>
<keyword evidence="4" id="KW-0804">Transcription</keyword>
<evidence type="ECO:0000256" key="3">
    <source>
        <dbReference type="ARBA" id="ARBA00023015"/>
    </source>
</evidence>
<feature type="compositionally biased region" description="Low complexity" evidence="6">
    <location>
        <begin position="716"/>
        <end position="727"/>
    </location>
</feature>
<dbReference type="OrthoDB" id="2123952at2759"/>
<keyword evidence="3" id="KW-0805">Transcription regulation</keyword>
<reference evidence="8 9" key="1">
    <citation type="journal article" date="2015" name="Genome Biol. Evol.">
        <title>Phylogenomic analyses indicate that early fungi evolved digesting cell walls of algal ancestors of land plants.</title>
        <authorList>
            <person name="Chang Y."/>
            <person name="Wang S."/>
            <person name="Sekimoto S."/>
            <person name="Aerts A.L."/>
            <person name="Choi C."/>
            <person name="Clum A."/>
            <person name="LaButti K.M."/>
            <person name="Lindquist E.A."/>
            <person name="Yee Ngan C."/>
            <person name="Ohm R.A."/>
            <person name="Salamov A.A."/>
            <person name="Grigoriev I.V."/>
            <person name="Spatafora J.W."/>
            <person name="Berbee M.L."/>
        </authorList>
    </citation>
    <scope>NUCLEOTIDE SEQUENCE [LARGE SCALE GENOMIC DNA]</scope>
    <source>
        <strain evidence="8 9">JEL478</strain>
    </source>
</reference>
<keyword evidence="5" id="KW-0539">Nucleus</keyword>
<dbReference type="Proteomes" id="UP000070544">
    <property type="component" value="Unassembled WGS sequence"/>
</dbReference>
<evidence type="ECO:0000256" key="2">
    <source>
        <dbReference type="ARBA" id="ARBA00022723"/>
    </source>
</evidence>
<feature type="compositionally biased region" description="Acidic residues" evidence="6">
    <location>
        <begin position="146"/>
        <end position="156"/>
    </location>
</feature>
<accession>A0A139AHS0</accession>
<evidence type="ECO:0000256" key="4">
    <source>
        <dbReference type="ARBA" id="ARBA00023163"/>
    </source>
</evidence>
<evidence type="ECO:0000256" key="1">
    <source>
        <dbReference type="ARBA" id="ARBA00004123"/>
    </source>
</evidence>
<organism evidence="8 9">
    <name type="scientific">Gonapodya prolifera (strain JEL478)</name>
    <name type="common">Monoblepharis prolifera</name>
    <dbReference type="NCBI Taxonomy" id="1344416"/>
    <lineage>
        <taxon>Eukaryota</taxon>
        <taxon>Fungi</taxon>
        <taxon>Fungi incertae sedis</taxon>
        <taxon>Chytridiomycota</taxon>
        <taxon>Chytridiomycota incertae sedis</taxon>
        <taxon>Monoblepharidomycetes</taxon>
        <taxon>Monoblepharidales</taxon>
        <taxon>Gonapodyaceae</taxon>
        <taxon>Gonapodya</taxon>
    </lineage>
</organism>
<sequence length="1413" mass="150550">MDPDQLMQSATGYPSVLDLQARFANQPNRNGSIVGAGTGPFAADTGPGAPRGSISIPKPGVSINSLNDARRLSVGGRPGPPSAGGGQGGVSTSNTHSTSFPATSLAAVQSFLASRNNAISSGGDMKQQARGREASVNPTGLTMDDNSGDEEDEMDMDGNPKGQKSKRIGQACDNCHRNKKRCDGQKPCTNCKRAARSCEYTRSARKKESRAAYIVALESRLSQIEGVLSSKGVGLNQLLEDPAVSSLRSLLGNRPQPSTSGTSGSGSRRGSTAQSSSKSKKRRSTDLNAIDEERIMNAISQPSRPSDRRFSLEMSPPAEPNLPTSHMKRSQSDNLLETYPPISDSGGSNGGESDYDPLDAVPEHVNGMAVENVGLFGDDLALDLPMGLDSTLLGSSARAPNRFSFDLASYVGSTATPPPSTDVAMHPEEFYPNGNMPGLVSAAEVEALLGGNTFVKQQGIVGLKPLSGGDDSTPLSASSSKRSSANTLRRSSTDPRITPEGSDAVRRPATTLSGASNVGDQSEIGLKANQFSGPRRRTQSSAGILGLPGNVDHVLGTPFAPASLTPSQAPRVRTLSDLPLPLESLLGDHAGSAQLTSQFAFRNAIPVATGPEADENRLYGLPDVNGSSPNDILSRMLQSHSGDARNGEGFGNVALPNAKRRRMTEPSVAFSPFSLRADPDFSGADGEFPMLDNTLHIIGETPTSPPTINVPGEGNSSSRPSGGLPSSHLDFAADFLNPLGLDDSGRPLTPNATSSFPVPKVERRDAVGGRQSTEYTVDQYLESRFDSDNISPSWGAPDANHPEGYSSAANSIVEEFFEGASLNPSEEDLSLMNRLVSPMKVRYDLLDIYFAYPSSFTPTIHYPSFRRNAHRQNPLLLNSMYAQAVCIAKSLGIPISGPAPDPITSRNGASPATTTPDGSHSSPPLYQGVPDLISGTDLPLDAVQGAIPEADFFFARAKRLVAACMDEPCISSVVALVVLSLYAVGSGRPSSGWMYSGMAVRMAHELRLHKRASPNVVKSQTLNDREARNRVWWLCFAMDACANAIADRPTFVNLEEVTVALPDDELWNGLDDYGMPVPGSKADEIAKAAEKRGMTGLFGNSGMSWELAALPSGSSNALAPRFPSYGFREYVTLMKLFCRVLAHARARKAARKPSDNGYSAVEEHVAGVQDVGVLDVALNEWFASLPPHLREIGSVKSDNDVEHQRTLTLFCQSSFLHIVYYTTRILLHRPDLSVRNFSWPTQHSFEACTGAAGHIDNIIRRLSEVEPTFAHLNPFAAYCIFESGMVHLVNSIVLDIAQSRAPMPTANENVNANDLAQKAKASVRGHISALEKLTQYWVVGEAYLVNLKKLAAENRVFESPVALLGPSEVDQLISPLGVGSEMNLDLMNVDLSTLDLDFLGGVDLDGLAGPGLT</sequence>
<dbReference type="STRING" id="1344416.A0A139AHS0"/>
<feature type="region of interest" description="Disordered" evidence="6">
    <location>
        <begin position="899"/>
        <end position="926"/>
    </location>
</feature>
<dbReference type="PROSITE" id="PS50048">
    <property type="entry name" value="ZN2_CY6_FUNGAL_2"/>
    <property type="match status" value="1"/>
</dbReference>
<dbReference type="PANTHER" id="PTHR47338">
    <property type="entry name" value="ZN(II)2CYS6 TRANSCRIPTION FACTOR (EUROFUNG)-RELATED"/>
    <property type="match status" value="1"/>
</dbReference>
<dbReference type="PROSITE" id="PS00463">
    <property type="entry name" value="ZN2_CY6_FUNGAL_1"/>
    <property type="match status" value="1"/>
</dbReference>
<evidence type="ECO:0000313" key="8">
    <source>
        <dbReference type="EMBL" id="KXS16372.1"/>
    </source>
</evidence>
<dbReference type="GO" id="GO:0003677">
    <property type="term" value="F:DNA binding"/>
    <property type="evidence" value="ECO:0007669"/>
    <property type="project" value="InterPro"/>
</dbReference>
<dbReference type="CDD" id="cd12148">
    <property type="entry name" value="fungal_TF_MHR"/>
    <property type="match status" value="1"/>
</dbReference>
<dbReference type="EMBL" id="KQ965754">
    <property type="protein sequence ID" value="KXS16372.1"/>
    <property type="molecule type" value="Genomic_DNA"/>
</dbReference>
<keyword evidence="9" id="KW-1185">Reference proteome</keyword>
<protein>
    <recommendedName>
        <fullName evidence="7">Zn(2)-C6 fungal-type domain-containing protein</fullName>
    </recommendedName>
</protein>
<dbReference type="SMART" id="SM00066">
    <property type="entry name" value="GAL4"/>
    <property type="match status" value="1"/>
</dbReference>
<evidence type="ECO:0000256" key="6">
    <source>
        <dbReference type="SAM" id="MobiDB-lite"/>
    </source>
</evidence>
<dbReference type="GO" id="GO:0000981">
    <property type="term" value="F:DNA-binding transcription factor activity, RNA polymerase II-specific"/>
    <property type="evidence" value="ECO:0007669"/>
    <property type="project" value="InterPro"/>
</dbReference>
<feature type="compositionally biased region" description="Low complexity" evidence="6">
    <location>
        <begin position="258"/>
        <end position="277"/>
    </location>
</feature>
<name>A0A139AHS0_GONPJ</name>